<dbReference type="Proteomes" id="UP000291334">
    <property type="component" value="Unassembled WGS sequence"/>
</dbReference>
<dbReference type="SUPFAM" id="SSF46785">
    <property type="entry name" value="Winged helix' DNA-binding domain"/>
    <property type="match status" value="1"/>
</dbReference>
<dbReference type="CDD" id="cd08432">
    <property type="entry name" value="PBP2_GcdR_TrpI_HvrB_AmpR_like"/>
    <property type="match status" value="1"/>
</dbReference>
<dbReference type="Pfam" id="PF00126">
    <property type="entry name" value="HTH_1"/>
    <property type="match status" value="1"/>
</dbReference>
<protein>
    <submittedName>
        <fullName evidence="6">LysR family transcriptional regulator</fullName>
    </submittedName>
</protein>
<dbReference type="Pfam" id="PF03466">
    <property type="entry name" value="LysR_substrate"/>
    <property type="match status" value="1"/>
</dbReference>
<dbReference type="EMBL" id="QJUM01000006">
    <property type="protein sequence ID" value="TBV07842.1"/>
    <property type="molecule type" value="Genomic_DNA"/>
</dbReference>
<evidence type="ECO:0000256" key="2">
    <source>
        <dbReference type="ARBA" id="ARBA00023015"/>
    </source>
</evidence>
<keyword evidence="7" id="KW-1185">Reference proteome</keyword>
<organism evidence="6 7">
    <name type="scientific">Phytopseudomonas dryadis</name>
    <dbReference type="NCBI Taxonomy" id="2487520"/>
    <lineage>
        <taxon>Bacteria</taxon>
        <taxon>Pseudomonadati</taxon>
        <taxon>Pseudomonadota</taxon>
        <taxon>Gammaproteobacteria</taxon>
        <taxon>Pseudomonadales</taxon>
        <taxon>Pseudomonadaceae</taxon>
        <taxon>Phytopseudomonas</taxon>
    </lineage>
</organism>
<keyword evidence="3" id="KW-0238">DNA-binding</keyword>
<proteinExistence type="inferred from homology"/>
<gene>
    <name evidence="6" type="ORF">DNK34_06610</name>
</gene>
<comment type="caution">
    <text evidence="6">The sequence shown here is derived from an EMBL/GenBank/DDBJ whole genome shotgun (WGS) entry which is preliminary data.</text>
</comment>
<dbReference type="InterPro" id="IPR036390">
    <property type="entry name" value="WH_DNA-bd_sf"/>
</dbReference>
<dbReference type="PROSITE" id="PS50931">
    <property type="entry name" value="HTH_LYSR"/>
    <property type="match status" value="1"/>
</dbReference>
<evidence type="ECO:0000313" key="7">
    <source>
        <dbReference type="Proteomes" id="UP000291334"/>
    </source>
</evidence>
<evidence type="ECO:0000256" key="4">
    <source>
        <dbReference type="ARBA" id="ARBA00023163"/>
    </source>
</evidence>
<evidence type="ECO:0000256" key="3">
    <source>
        <dbReference type="ARBA" id="ARBA00023125"/>
    </source>
</evidence>
<dbReference type="InterPro" id="IPR036388">
    <property type="entry name" value="WH-like_DNA-bd_sf"/>
</dbReference>
<evidence type="ECO:0000259" key="5">
    <source>
        <dbReference type="PROSITE" id="PS50931"/>
    </source>
</evidence>
<evidence type="ECO:0000313" key="6">
    <source>
        <dbReference type="EMBL" id="TBV07842.1"/>
    </source>
</evidence>
<evidence type="ECO:0000256" key="1">
    <source>
        <dbReference type="ARBA" id="ARBA00009437"/>
    </source>
</evidence>
<dbReference type="InterPro" id="IPR058163">
    <property type="entry name" value="LysR-type_TF_proteobact-type"/>
</dbReference>
<dbReference type="InterPro" id="IPR000847">
    <property type="entry name" value="LysR_HTH_N"/>
</dbReference>
<comment type="similarity">
    <text evidence="1">Belongs to the LysR transcriptional regulatory family.</text>
</comment>
<feature type="domain" description="HTH lysR-type" evidence="5">
    <location>
        <begin position="7"/>
        <end position="64"/>
    </location>
</feature>
<dbReference type="PRINTS" id="PR00039">
    <property type="entry name" value="HTHLYSR"/>
</dbReference>
<keyword evidence="4" id="KW-0804">Transcription</keyword>
<dbReference type="SUPFAM" id="SSF53850">
    <property type="entry name" value="Periplasmic binding protein-like II"/>
    <property type="match status" value="1"/>
</dbReference>
<dbReference type="PANTHER" id="PTHR30537:SF74">
    <property type="entry name" value="HTH-TYPE TRANSCRIPTIONAL REGULATOR TRPI"/>
    <property type="match status" value="1"/>
</dbReference>
<dbReference type="Gene3D" id="3.40.190.10">
    <property type="entry name" value="Periplasmic binding protein-like II"/>
    <property type="match status" value="2"/>
</dbReference>
<keyword evidence="2" id="KW-0805">Transcription regulation</keyword>
<accession>A0ABY1ZCQ5</accession>
<reference evidence="6 7" key="1">
    <citation type="submission" date="2018-06" db="EMBL/GenBank/DDBJ databases">
        <title>Three novel Pseudomonas species isolated from symptomatic oak.</title>
        <authorList>
            <person name="Bueno-Gonzalez V."/>
            <person name="Brady C."/>
        </authorList>
    </citation>
    <scope>NUCLEOTIDE SEQUENCE [LARGE SCALE GENOMIC DNA]</scope>
    <source>
        <strain evidence="6 7">P26B</strain>
    </source>
</reference>
<sequence>MPLRRFPSMASLRGFEACARHLNFSQAAAELHITQSAISHQIKQLEDLLGVELFERHAGAMKLSRNGAELLPVVRGFFKEMSRVVDGFERGRRRAPVLEVFVHDSFATTWLIPRLPRFQALWPGIGIRLNTEEFARFDNASAQVAIRLETRAARWPGLYSDFIFAERIFPVCSAALIEALGLPAAADDILRYPLILRSRSKLNGQRVSSPSWEFWLDHHGVACESLNCALSVPHTSMAVLAALRGLGVAMARTSHISDELKTGELQKLFPDELDTDSGYYFLCAQGKEKTPEIRAFMRWLKAEATGSGSTPIE</sequence>
<name>A0ABY1ZCQ5_9GAMM</name>
<dbReference type="RefSeq" id="WP_131173927.1">
    <property type="nucleotide sequence ID" value="NZ_QJUM01000006.1"/>
</dbReference>
<dbReference type="Gene3D" id="1.10.10.10">
    <property type="entry name" value="Winged helix-like DNA-binding domain superfamily/Winged helix DNA-binding domain"/>
    <property type="match status" value="1"/>
</dbReference>
<dbReference type="InterPro" id="IPR005119">
    <property type="entry name" value="LysR_subst-bd"/>
</dbReference>
<dbReference type="PANTHER" id="PTHR30537">
    <property type="entry name" value="HTH-TYPE TRANSCRIPTIONAL REGULATOR"/>
    <property type="match status" value="1"/>
</dbReference>